<evidence type="ECO:0000313" key="1">
    <source>
        <dbReference type="EMBL" id="MTD15647.1"/>
    </source>
</evidence>
<dbReference type="EMBL" id="WLYK01000006">
    <property type="protein sequence ID" value="MTD15647.1"/>
    <property type="molecule type" value="Genomic_DNA"/>
</dbReference>
<sequence>MAAPEPDEYHPLDEKRSLEALLDQQRDAVLRKVRGVPEQDARRAPTASALTLLGLLKHCAVWEQRWFQGVMAGRPLDDGWPERRDPGADFRLDDSDTVGVWVLRYQQAIEESRRTTADHDLDTRCARPDVADCNLRYLLHHLIEETARHAGHADILRESIDGSTGM</sequence>
<comment type="caution">
    <text evidence="1">The sequence shown here is derived from an EMBL/GenBank/DDBJ whole genome shotgun (WGS) entry which is preliminary data.</text>
</comment>
<organism evidence="1 2">
    <name type="scientific">Nakamurella alba</name>
    <dbReference type="NCBI Taxonomy" id="2665158"/>
    <lineage>
        <taxon>Bacteria</taxon>
        <taxon>Bacillati</taxon>
        <taxon>Actinomycetota</taxon>
        <taxon>Actinomycetes</taxon>
        <taxon>Nakamurellales</taxon>
        <taxon>Nakamurellaceae</taxon>
        <taxon>Nakamurella</taxon>
    </lineage>
</organism>
<accession>A0A7K1FNA0</accession>
<protein>
    <submittedName>
        <fullName evidence="1">DUF664 domain-containing protein</fullName>
    </submittedName>
</protein>
<dbReference type="InterPro" id="IPR007061">
    <property type="entry name" value="MST-like"/>
</dbReference>
<evidence type="ECO:0000313" key="2">
    <source>
        <dbReference type="Proteomes" id="UP000460221"/>
    </source>
</evidence>
<dbReference type="InterPro" id="IPR034660">
    <property type="entry name" value="DinB/YfiT-like"/>
</dbReference>
<dbReference type="RefSeq" id="WP_154769610.1">
    <property type="nucleotide sequence ID" value="NZ_WLYK01000006.1"/>
</dbReference>
<dbReference type="Proteomes" id="UP000460221">
    <property type="component" value="Unassembled WGS sequence"/>
</dbReference>
<reference evidence="1 2" key="1">
    <citation type="submission" date="2019-11" db="EMBL/GenBank/DDBJ databases">
        <authorList>
            <person name="Jiang L.-Q."/>
        </authorList>
    </citation>
    <scope>NUCLEOTIDE SEQUENCE [LARGE SCALE GENOMIC DNA]</scope>
    <source>
        <strain evidence="1 2">YIM 132087</strain>
    </source>
</reference>
<keyword evidence="2" id="KW-1185">Reference proteome</keyword>
<dbReference type="Pfam" id="PF04978">
    <property type="entry name" value="MST"/>
    <property type="match status" value="1"/>
</dbReference>
<proteinExistence type="predicted"/>
<dbReference type="Gene3D" id="1.20.120.450">
    <property type="entry name" value="dinb family like domain"/>
    <property type="match status" value="1"/>
</dbReference>
<gene>
    <name evidence="1" type="ORF">GIS00_17070</name>
</gene>
<name>A0A7K1FNA0_9ACTN</name>
<dbReference type="AlphaFoldDB" id="A0A7K1FNA0"/>
<dbReference type="SUPFAM" id="SSF109854">
    <property type="entry name" value="DinB/YfiT-like putative metalloenzymes"/>
    <property type="match status" value="1"/>
</dbReference>